<accession>A0A9X1S1W1</accession>
<dbReference type="Proteomes" id="UP001139354">
    <property type="component" value="Unassembled WGS sequence"/>
</dbReference>
<name>A0A9X1S1W1_9MICO</name>
<feature type="domain" description="SSD" evidence="8">
    <location>
        <begin position="208"/>
        <end position="333"/>
    </location>
</feature>
<proteinExistence type="predicted"/>
<dbReference type="Gene3D" id="1.20.1640.10">
    <property type="entry name" value="Multidrug efflux transporter AcrB transmembrane domain"/>
    <property type="match status" value="2"/>
</dbReference>
<feature type="region of interest" description="Disordered" evidence="6">
    <location>
        <begin position="354"/>
        <end position="383"/>
    </location>
</feature>
<evidence type="ECO:0000256" key="7">
    <source>
        <dbReference type="SAM" id="Phobius"/>
    </source>
</evidence>
<evidence type="ECO:0000256" key="4">
    <source>
        <dbReference type="ARBA" id="ARBA00022989"/>
    </source>
</evidence>
<dbReference type="InterPro" id="IPR001036">
    <property type="entry name" value="Acrflvin-R"/>
</dbReference>
<sequence length="968" mass="100995">MSTLLYALGRWSYRHPWRVLVGWLLLLGVALGLAAPNLTGTDNSFSIPGTEAQEGIELLARSFPQASGTSAQLVIVAADGDTVDVDPYASAIGETVSHLEDLDGVIAVTDPFNEMVTGLVSDDESAAIIRLQFDGQATDVSDETLTELEGVATDLHESLPGGSQVAMGGDLFSTSVPALSLIEAVGVLIALFVLIVTFRSFAVAWFPLVSALIGVGLAIALIFVATVFVSVSSTTPMLAIMLGLAVGIDYALFIVARHQDQVRDGVAPEESAARATGTAGSAVVFAGVTVLIALVGLSFAGIPFLTTMGIAAAVAVAIAVVVAITLTPALLGFSKGRVVGWGYGKKRRGVPLAARRASAEDTDASSVDERAGEPATTPTGHTAKKPNRWVMLVTKHPWVTSIAVVLTLGIMAIPAASLTLALPNAGVQPESSQARQAYDLTAEHFGPGANGPLIMTGTIVTSTDPLGLMADLADEIEQVPGVKQIALSTPNETADTGLIQIVPETGPDDPATAELVRALRDLAPQLEDEYGIDLKVTGFTAVGIDISDRLGAALVPFGVFVVGLSLVLLMIVFRSVWVPIKAALGYLLSVAASFGVVAAVFEWGWLADVLHVTRTGPVISFMPIILMGVLFGLAMDYQVFLVSRMREDYVHARRAAAGHPTRSDRDIAVGAVRSGFTASARVVSAAAIIMFAVFAAFVPEGDASIKPIALGLAVGIAVDAFLVRMTLVPAVMALLGDKAWWMPRWLERILPHFDIEGEAVERELALADWPEPDTTVAVVGEKVAVRADGGRAAGEVVLFEDAAFRVERGGTLIATGDPRAARAFALAVAGRLPTSDGRLRVAGHLLPERGAWVRAHVGVALLGEAEDRVQALRRALAGRATLVVIDGVDTLDAAERDQAAALLRDAADVLRERAGDLDAPTATLTLVVTARSESAALALLADAHRPDVTAIALQAGTLQTATTAEVTA</sequence>
<dbReference type="SUPFAM" id="SSF82866">
    <property type="entry name" value="Multidrug efflux transporter AcrB transmembrane domain"/>
    <property type="match status" value="2"/>
</dbReference>
<comment type="subcellular location">
    <subcellularLocation>
        <location evidence="1">Cell membrane</location>
        <topology evidence="1">Multi-pass membrane protein</topology>
    </subcellularLocation>
</comment>
<dbReference type="GO" id="GO:0022857">
    <property type="term" value="F:transmembrane transporter activity"/>
    <property type="evidence" value="ECO:0007669"/>
    <property type="project" value="InterPro"/>
</dbReference>
<evidence type="ECO:0000313" key="10">
    <source>
        <dbReference type="Proteomes" id="UP001139354"/>
    </source>
</evidence>
<keyword evidence="4 7" id="KW-1133">Transmembrane helix</keyword>
<evidence type="ECO:0000256" key="1">
    <source>
        <dbReference type="ARBA" id="ARBA00004651"/>
    </source>
</evidence>
<feature type="transmembrane region" description="Helical" evidence="7">
    <location>
        <begin position="710"/>
        <end position="735"/>
    </location>
</feature>
<dbReference type="EMBL" id="JAGTTN010000001">
    <property type="protein sequence ID" value="MCC2031319.1"/>
    <property type="molecule type" value="Genomic_DNA"/>
</dbReference>
<dbReference type="GO" id="GO:0005886">
    <property type="term" value="C:plasma membrane"/>
    <property type="evidence" value="ECO:0007669"/>
    <property type="project" value="UniProtKB-SubCell"/>
</dbReference>
<feature type="transmembrane region" description="Helical" evidence="7">
    <location>
        <begin position="678"/>
        <end position="698"/>
    </location>
</feature>
<evidence type="ECO:0000259" key="8">
    <source>
        <dbReference type="PROSITE" id="PS50156"/>
    </source>
</evidence>
<dbReference type="InterPro" id="IPR004869">
    <property type="entry name" value="MMPL_dom"/>
</dbReference>
<feature type="transmembrane region" description="Helical" evidence="7">
    <location>
        <begin position="308"/>
        <end position="331"/>
    </location>
</feature>
<keyword evidence="2" id="KW-1003">Cell membrane</keyword>
<protein>
    <submittedName>
        <fullName evidence="9">MMPL family transporter</fullName>
    </submittedName>
</protein>
<dbReference type="AlphaFoldDB" id="A0A9X1S1W1"/>
<dbReference type="PANTHER" id="PTHR33406">
    <property type="entry name" value="MEMBRANE PROTEIN MJ1562-RELATED"/>
    <property type="match status" value="1"/>
</dbReference>
<dbReference type="PANTHER" id="PTHR33406:SF13">
    <property type="entry name" value="MEMBRANE PROTEIN YDFJ"/>
    <property type="match status" value="1"/>
</dbReference>
<keyword evidence="3 7" id="KW-0812">Transmembrane</keyword>
<gene>
    <name evidence="9" type="ORF">KEC57_03890</name>
</gene>
<evidence type="ECO:0000256" key="5">
    <source>
        <dbReference type="ARBA" id="ARBA00023136"/>
    </source>
</evidence>
<feature type="transmembrane region" description="Helical" evidence="7">
    <location>
        <begin position="178"/>
        <end position="198"/>
    </location>
</feature>
<dbReference type="InterPro" id="IPR050545">
    <property type="entry name" value="Mycobact_MmpL"/>
</dbReference>
<keyword evidence="10" id="KW-1185">Reference proteome</keyword>
<dbReference type="InterPro" id="IPR000731">
    <property type="entry name" value="SSD"/>
</dbReference>
<dbReference type="Pfam" id="PF03176">
    <property type="entry name" value="MMPL"/>
    <property type="match status" value="2"/>
</dbReference>
<evidence type="ECO:0000256" key="6">
    <source>
        <dbReference type="SAM" id="MobiDB-lite"/>
    </source>
</evidence>
<feature type="transmembrane region" description="Helical" evidence="7">
    <location>
        <begin position="398"/>
        <end position="422"/>
    </location>
</feature>
<feature type="transmembrane region" description="Helical" evidence="7">
    <location>
        <begin position="618"/>
        <end position="637"/>
    </location>
</feature>
<evidence type="ECO:0000313" key="9">
    <source>
        <dbReference type="EMBL" id="MCC2031319.1"/>
    </source>
</evidence>
<evidence type="ECO:0000256" key="2">
    <source>
        <dbReference type="ARBA" id="ARBA00022475"/>
    </source>
</evidence>
<feature type="transmembrane region" description="Helical" evidence="7">
    <location>
        <begin position="550"/>
        <end position="572"/>
    </location>
</feature>
<dbReference type="RefSeq" id="WP_229383208.1">
    <property type="nucleotide sequence ID" value="NZ_JAGTTN010000001.1"/>
</dbReference>
<reference evidence="9" key="1">
    <citation type="submission" date="2021-04" db="EMBL/GenBank/DDBJ databases">
        <title>Microbacterium tenobrionis sp. nov. and Microbacterium allomyrinae sp. nov., isolated from larvae of Tenobrio molitor and Allomyrina dichotoma, respectively.</title>
        <authorList>
            <person name="Lee S.D."/>
        </authorList>
    </citation>
    <scope>NUCLEOTIDE SEQUENCE</scope>
    <source>
        <strain evidence="9">BWT-G7</strain>
    </source>
</reference>
<evidence type="ECO:0000256" key="3">
    <source>
        <dbReference type="ARBA" id="ARBA00022692"/>
    </source>
</evidence>
<feature type="transmembrane region" description="Helical" evidence="7">
    <location>
        <begin position="237"/>
        <end position="256"/>
    </location>
</feature>
<dbReference type="PROSITE" id="PS50156">
    <property type="entry name" value="SSD"/>
    <property type="match status" value="1"/>
</dbReference>
<feature type="transmembrane region" description="Helical" evidence="7">
    <location>
        <begin position="205"/>
        <end position="231"/>
    </location>
</feature>
<keyword evidence="5 7" id="KW-0472">Membrane</keyword>
<dbReference type="PRINTS" id="PR00702">
    <property type="entry name" value="ACRIFLAVINRP"/>
</dbReference>
<comment type="caution">
    <text evidence="9">The sequence shown here is derived from an EMBL/GenBank/DDBJ whole genome shotgun (WGS) entry which is preliminary data.</text>
</comment>
<feature type="transmembrane region" description="Helical" evidence="7">
    <location>
        <begin position="277"/>
        <end position="302"/>
    </location>
</feature>
<feature type="transmembrane region" description="Helical" evidence="7">
    <location>
        <begin position="584"/>
        <end position="606"/>
    </location>
</feature>
<organism evidence="9 10">
    <name type="scientific">Microbacterium allomyrinae</name>
    <dbReference type="NCBI Taxonomy" id="2830666"/>
    <lineage>
        <taxon>Bacteria</taxon>
        <taxon>Bacillati</taxon>
        <taxon>Actinomycetota</taxon>
        <taxon>Actinomycetes</taxon>
        <taxon>Micrococcales</taxon>
        <taxon>Microbacteriaceae</taxon>
        <taxon>Microbacterium</taxon>
    </lineage>
</organism>